<dbReference type="GO" id="GO:0005524">
    <property type="term" value="F:ATP binding"/>
    <property type="evidence" value="ECO:0007669"/>
    <property type="project" value="UniProtKB-KW"/>
</dbReference>
<comment type="similarity">
    <text evidence="1">Belongs to the DEAD box helicase family. DEAH subfamily.</text>
</comment>
<feature type="compositionally biased region" description="Acidic residues" evidence="10">
    <location>
        <begin position="230"/>
        <end position="244"/>
    </location>
</feature>
<dbReference type="GO" id="GO:0016787">
    <property type="term" value="F:hydrolase activity"/>
    <property type="evidence" value="ECO:0007669"/>
    <property type="project" value="UniProtKB-KW"/>
</dbReference>
<dbReference type="Pfam" id="PF00270">
    <property type="entry name" value="DEAD"/>
    <property type="match status" value="1"/>
</dbReference>
<evidence type="ECO:0000256" key="9">
    <source>
        <dbReference type="ARBA" id="ARBA00060772"/>
    </source>
</evidence>
<evidence type="ECO:0000259" key="11">
    <source>
        <dbReference type="PROSITE" id="PS50908"/>
    </source>
</evidence>
<dbReference type="InterPro" id="IPR001650">
    <property type="entry name" value="Helicase_C-like"/>
</dbReference>
<dbReference type="InterPro" id="IPR007502">
    <property type="entry name" value="Helicase-assoc_dom"/>
</dbReference>
<dbReference type="InterPro" id="IPR011545">
    <property type="entry name" value="DEAD/DEAH_box_helicase_dom"/>
</dbReference>
<evidence type="ECO:0000259" key="13">
    <source>
        <dbReference type="PROSITE" id="PS51194"/>
    </source>
</evidence>
<dbReference type="Pfam" id="PF00271">
    <property type="entry name" value="Helicase_C"/>
    <property type="match status" value="1"/>
</dbReference>
<dbReference type="CDD" id="cd18791">
    <property type="entry name" value="SF2_C_RHA"/>
    <property type="match status" value="1"/>
</dbReference>
<dbReference type="SUPFAM" id="SSF54495">
    <property type="entry name" value="UBC-like"/>
    <property type="match status" value="1"/>
</dbReference>
<feature type="compositionally biased region" description="Basic and acidic residues" evidence="10">
    <location>
        <begin position="37"/>
        <end position="50"/>
    </location>
</feature>
<accession>A0ABD3ML49</accession>
<evidence type="ECO:0000256" key="3">
    <source>
        <dbReference type="ARBA" id="ARBA00022741"/>
    </source>
</evidence>
<dbReference type="Pfam" id="PF05773">
    <property type="entry name" value="RWD"/>
    <property type="match status" value="1"/>
</dbReference>
<evidence type="ECO:0000313" key="15">
    <source>
        <dbReference type="Proteomes" id="UP001530400"/>
    </source>
</evidence>
<protein>
    <recommendedName>
        <fullName evidence="2">RNA helicase</fullName>
        <ecNumber evidence="2">3.6.4.13</ecNumber>
    </recommendedName>
</protein>
<dbReference type="InterPro" id="IPR006575">
    <property type="entry name" value="RWD_dom"/>
</dbReference>
<comment type="similarity">
    <text evidence="9">Belongs to the DExH box helicase family.</text>
</comment>
<dbReference type="InterPro" id="IPR014001">
    <property type="entry name" value="Helicase_ATP-bd"/>
</dbReference>
<comment type="catalytic activity">
    <reaction evidence="8">
        <text>ATP + H2O = ADP + phosphate + H(+)</text>
        <dbReference type="Rhea" id="RHEA:13065"/>
        <dbReference type="ChEBI" id="CHEBI:15377"/>
        <dbReference type="ChEBI" id="CHEBI:15378"/>
        <dbReference type="ChEBI" id="CHEBI:30616"/>
        <dbReference type="ChEBI" id="CHEBI:43474"/>
        <dbReference type="ChEBI" id="CHEBI:456216"/>
        <dbReference type="EC" id="3.6.4.13"/>
    </reaction>
</comment>
<dbReference type="PROSITE" id="PS50908">
    <property type="entry name" value="RWD"/>
    <property type="match status" value="1"/>
</dbReference>
<evidence type="ECO:0000256" key="2">
    <source>
        <dbReference type="ARBA" id="ARBA00012552"/>
    </source>
</evidence>
<dbReference type="InterPro" id="IPR027417">
    <property type="entry name" value="P-loop_NTPase"/>
</dbReference>
<dbReference type="InterPro" id="IPR011709">
    <property type="entry name" value="DEAD-box_helicase_OB_fold"/>
</dbReference>
<keyword evidence="4" id="KW-0378">Hydrolase</keyword>
<dbReference type="CDD" id="cd17917">
    <property type="entry name" value="DEXHc_RHA-like"/>
    <property type="match status" value="1"/>
</dbReference>
<evidence type="ECO:0000256" key="7">
    <source>
        <dbReference type="ARBA" id="ARBA00022884"/>
    </source>
</evidence>
<dbReference type="PROSITE" id="PS00690">
    <property type="entry name" value="DEAH_ATP_HELICASE"/>
    <property type="match status" value="1"/>
</dbReference>
<organism evidence="14 15">
    <name type="scientific">Cyclotella atomus</name>
    <dbReference type="NCBI Taxonomy" id="382360"/>
    <lineage>
        <taxon>Eukaryota</taxon>
        <taxon>Sar</taxon>
        <taxon>Stramenopiles</taxon>
        <taxon>Ochrophyta</taxon>
        <taxon>Bacillariophyta</taxon>
        <taxon>Coscinodiscophyceae</taxon>
        <taxon>Thalassiosirophycidae</taxon>
        <taxon>Stephanodiscales</taxon>
        <taxon>Stephanodiscaceae</taxon>
        <taxon>Cyclotella</taxon>
    </lineage>
</organism>
<name>A0ABD3ML49_9STRA</name>
<keyword evidence="15" id="KW-1185">Reference proteome</keyword>
<proteinExistence type="inferred from homology"/>
<evidence type="ECO:0000256" key="5">
    <source>
        <dbReference type="ARBA" id="ARBA00022806"/>
    </source>
</evidence>
<dbReference type="Proteomes" id="UP001530400">
    <property type="component" value="Unassembled WGS sequence"/>
</dbReference>
<dbReference type="Pfam" id="PF07717">
    <property type="entry name" value="OB_NTP_bind"/>
    <property type="match status" value="1"/>
</dbReference>
<feature type="domain" description="RWD" evidence="11">
    <location>
        <begin position="480"/>
        <end position="587"/>
    </location>
</feature>
<evidence type="ECO:0000256" key="1">
    <source>
        <dbReference type="ARBA" id="ARBA00008792"/>
    </source>
</evidence>
<keyword evidence="3" id="KW-0547">Nucleotide-binding</keyword>
<evidence type="ECO:0000313" key="14">
    <source>
        <dbReference type="EMBL" id="KAL3764643.1"/>
    </source>
</evidence>
<dbReference type="InterPro" id="IPR059023">
    <property type="entry name" value="RNA_hel_CTD"/>
</dbReference>
<dbReference type="Gene3D" id="1.20.120.1080">
    <property type="match status" value="1"/>
</dbReference>
<keyword evidence="6" id="KW-0067">ATP-binding</keyword>
<evidence type="ECO:0000259" key="12">
    <source>
        <dbReference type="PROSITE" id="PS51192"/>
    </source>
</evidence>
<dbReference type="SMART" id="SM00487">
    <property type="entry name" value="DEXDc"/>
    <property type="match status" value="1"/>
</dbReference>
<feature type="domain" description="Helicase C-terminal" evidence="13">
    <location>
        <begin position="1198"/>
        <end position="1369"/>
    </location>
</feature>
<dbReference type="EC" id="3.6.4.13" evidence="2"/>
<dbReference type="Gene3D" id="3.10.110.10">
    <property type="entry name" value="Ubiquitin Conjugating Enzyme"/>
    <property type="match status" value="1"/>
</dbReference>
<feature type="region of interest" description="Disordered" evidence="10">
    <location>
        <begin position="1"/>
        <end position="60"/>
    </location>
</feature>
<dbReference type="PROSITE" id="PS51194">
    <property type="entry name" value="HELICASE_CTER"/>
    <property type="match status" value="1"/>
</dbReference>
<gene>
    <name evidence="14" type="ORF">ACHAWO_010447</name>
</gene>
<evidence type="ECO:0000256" key="6">
    <source>
        <dbReference type="ARBA" id="ARBA00022840"/>
    </source>
</evidence>
<dbReference type="GO" id="GO:0003723">
    <property type="term" value="F:RNA binding"/>
    <property type="evidence" value="ECO:0007669"/>
    <property type="project" value="UniProtKB-KW"/>
</dbReference>
<dbReference type="SUPFAM" id="SSF52540">
    <property type="entry name" value="P-loop containing nucleoside triphosphate hydrolases"/>
    <property type="match status" value="1"/>
</dbReference>
<dbReference type="CDD" id="cd11605">
    <property type="entry name" value="RWD_DRWD_ELF-like"/>
    <property type="match status" value="1"/>
</dbReference>
<dbReference type="InterPro" id="IPR002464">
    <property type="entry name" value="DNA/RNA_helicase_DEAH_CS"/>
</dbReference>
<dbReference type="PANTHER" id="PTHR18934:SF237">
    <property type="entry name" value="ATP-DEPENDENT DNA_RNA HELICASE DHX36"/>
    <property type="match status" value="1"/>
</dbReference>
<dbReference type="SMART" id="SM00490">
    <property type="entry name" value="HELICc"/>
    <property type="match status" value="1"/>
</dbReference>
<dbReference type="EMBL" id="JALLPJ020001415">
    <property type="protein sequence ID" value="KAL3764643.1"/>
    <property type="molecule type" value="Genomic_DNA"/>
</dbReference>
<dbReference type="Pfam" id="PF26026">
    <property type="entry name" value="RNA_hel_CTD"/>
    <property type="match status" value="1"/>
</dbReference>
<evidence type="ECO:0000256" key="8">
    <source>
        <dbReference type="ARBA" id="ARBA00047984"/>
    </source>
</evidence>
<dbReference type="PANTHER" id="PTHR18934">
    <property type="entry name" value="ATP-DEPENDENT RNA HELICASE"/>
    <property type="match status" value="1"/>
</dbReference>
<dbReference type="InterPro" id="IPR016135">
    <property type="entry name" value="UBQ-conjugating_enzyme/RWD"/>
</dbReference>
<dbReference type="SMART" id="SM00847">
    <property type="entry name" value="HA2"/>
    <property type="match status" value="1"/>
</dbReference>
<dbReference type="FunFam" id="3.40.50.300:FF:000526">
    <property type="entry name" value="DExH-box ATP-dependent RNA helicase DExH3"/>
    <property type="match status" value="1"/>
</dbReference>
<keyword evidence="5" id="KW-0347">Helicase</keyword>
<keyword evidence="7" id="KW-0694">RNA-binding</keyword>
<dbReference type="GO" id="GO:0003724">
    <property type="term" value="F:RNA helicase activity"/>
    <property type="evidence" value="ECO:0007669"/>
    <property type="project" value="UniProtKB-EC"/>
</dbReference>
<comment type="caution">
    <text evidence="14">The sequence shown here is derived from an EMBL/GenBank/DDBJ whole genome shotgun (WGS) entry which is preliminary data.</text>
</comment>
<reference evidence="14 15" key="1">
    <citation type="submission" date="2024-10" db="EMBL/GenBank/DDBJ databases">
        <title>Updated reference genomes for cyclostephanoid diatoms.</title>
        <authorList>
            <person name="Roberts W.R."/>
            <person name="Alverson A.J."/>
        </authorList>
    </citation>
    <scope>NUCLEOTIDE SEQUENCE [LARGE SCALE GENOMIC DNA]</scope>
    <source>
        <strain evidence="14 15">AJA010-31</strain>
    </source>
</reference>
<feature type="region of interest" description="Disordered" evidence="10">
    <location>
        <begin position="223"/>
        <end position="252"/>
    </location>
</feature>
<feature type="domain" description="Helicase ATP-binding" evidence="12">
    <location>
        <begin position="954"/>
        <end position="1121"/>
    </location>
</feature>
<dbReference type="Gene3D" id="3.40.50.300">
    <property type="entry name" value="P-loop containing nucleotide triphosphate hydrolases"/>
    <property type="match status" value="2"/>
</dbReference>
<dbReference type="FunFam" id="3.40.50.300:FF:000325">
    <property type="entry name" value="ATP-dependent RNA helicase DHX29"/>
    <property type="match status" value="1"/>
</dbReference>
<dbReference type="PROSITE" id="PS51192">
    <property type="entry name" value="HELICASE_ATP_BIND_1"/>
    <property type="match status" value="1"/>
</dbReference>
<sequence length="1733" mass="194071">MGRCNNRRAQERAAQDRNTPSRARFSKGPPKKNTGRGGRDGGRGGRDGRGGRGGRAAAANEAVVQKLQDRAKAQRADIGGISIVKKQTAGSSSLKRRKHPLDGIDVSKLDVITLAPESVAIVERLLRAYNVWDGDDAEEKKSDEQYGAYELSEAVAGESEQDINDDMQVEENDIDAEIAENDLDGHDFALLHGDDSYDDYCGDYEDEPDFQCSRSLDMLIDNRNRSDSLNESDEELDSGESEKEDDGHEELVDSPLSRHLTQHYSFQQHNVIQALKASHKRLSLSKLNNPELQAKPATDDEGVLLEMAMDWLSLHLKESELRRGFVVQTSSKEAAMKSFMQSKSLHDHPGLKQTIKAVPHESISIMPKLTEMQYKKEQTEAMCQWKRQELTTELVRMGFHMSEVESVMLTFKIRLDAVFSSEADSDQQLDSTILQPISILDGAVFKSLIEQVESDDPNQSELDLDLHKEMEEASILERDQEKDVLEAIYAEHFRLFHESVSHNHYQITVTTTDLLPPARNDMCQIHIITRCGYPLASPPSVWFANPTLPPSLLRRISVNLQSKAKELVGQAEAYDLIEYLTENVSVWQKGYTDEQAKIEEETSDDLEESEDDIDFYTTTFTAEERKKLSRRQRQKLRAAEKSHARDEILLEKQRQKEMNDEERRARIRIEDSNITARRAEQVVEQRWKEWVEDEAEKAARKAMNAAFLRDETREQARSAADAARKEVLIFHGELEEENESELNVAEVPSPAPQQADAALVKDEATIESKPKSHVDVNKLTLESAPSAPLVKSGTTAKTLAFTDKLRRMYEQKAAEKAAGSSSTVTNTIHLTSASADTVPKNKESSPTHIPAPLVTSSPCVEHILEDVLTTQREQPWLLQPDARVPNLGTEDIGETQEITREKLSNSMRVELEQKYNNSKSQGRFGKGKNRQSQFDEMLACRSKLPAYKMRHQVLEAIRNNQITVISGDTGCGKTTQTPQLVLDDLIMNNQGANANIIVTQPRRISAIGVSERIAAERCERIGETVGYSIRLESKRSSKTRLLLCTTGVLLRRLQVDPDLASVSHIFVDEVHERDLNTDFLLIILKDLLARRPSLKLILMSATLNAEVFSNWFGGCPTVTIPGRAQPVKEYRLEDALQVTGHIVLEDSGCAKKKKPNDSTTPSKTALRQLYPKQKYGKNVIDSLAVVDEAVVNYELIAELLQYICTSLEEGAILVFLPGFKEITTAMEAIGKLDFFRESNAIIYPLHSTLSSAEQTAIFQRPPAGKRKIVLSTNIAETSITIDDVVFVIDAGRVKENRYDDLNKMPTLTECWVSRASAKQRRGRAGRVKPGYCWHLYSSHTHDKELAEYQLPEMLRVGLEDLVLQILVLDLGEPSEFLRKAVNPPTDLAIKNALNLLESLGAVECNWDVDRDRSVAQGKDEGPDDDVSTSLTALGYHLATLPVHPRVGKMMIYGALFGVYDPCLTMAAAMTSRSPFINSFENRDAADEAKKSFASDDHISVLLAFNQWRQMRQRDGRKAKAFLRENFLSFAALNNIMQLRRQLEKYMLDIGFSSPSVGSSGLIFNDSNEMHLVRAVIAAGLYPNIIIAPKTLADGKVSAGEVAFRGQKGEVYLHPCTIAFSSKQLDSRYCCYHDIVKTSKVYVRDCTTISKFAILLFGGALKVYQSHGVAAVDDWLKFRIQAKPATLVKYLRSSMETLLLEKIMNPEVDVNSSRKGRAVIDAVSALLKMESAKQ</sequence>
<dbReference type="Pfam" id="PF21010">
    <property type="entry name" value="HA2_C"/>
    <property type="match status" value="1"/>
</dbReference>
<evidence type="ECO:0000256" key="10">
    <source>
        <dbReference type="SAM" id="MobiDB-lite"/>
    </source>
</evidence>
<evidence type="ECO:0000256" key="4">
    <source>
        <dbReference type="ARBA" id="ARBA00022801"/>
    </source>
</evidence>